<protein>
    <submittedName>
        <fullName evidence="10">Peptide ABC transporter permease</fullName>
    </submittedName>
</protein>
<proteinExistence type="inferred from homology"/>
<evidence type="ECO:0000256" key="2">
    <source>
        <dbReference type="ARBA" id="ARBA00022448"/>
    </source>
</evidence>
<evidence type="ECO:0000313" key="10">
    <source>
        <dbReference type="EMBL" id="GIJ10812.1"/>
    </source>
</evidence>
<dbReference type="Pfam" id="PF00528">
    <property type="entry name" value="BPD_transp_1"/>
    <property type="match status" value="1"/>
</dbReference>
<sequence length="311" mass="33426">MSDLTSAGTAIGGAPVAGDGPTTDAPGGKERSASLWADARRQLLRDPVFVIALLYILAVGSMAAFPKLWTSQDPRACSTDRSRVSPSGEHPFGFDVLGCDYYAHAIYGARPSMVIAVMATSGIVLFGGVLGLLAGYYGGWVDAVISRVMDIFFSLPFLLGAIVFLTVIKRQNIWTITAVLFLLAWPTIARIIRGSVISSKDLDYVHAAKAVGARNSRLMFRHILPNAIAPMLVYATIVLGSFVAAEATLTFLGVGLQQPAQSWGIMISTHQVYFLDDPWLLLFPCGLLVGTVLSFILMGDALRDALDPKFR</sequence>
<evidence type="ECO:0000256" key="8">
    <source>
        <dbReference type="SAM" id="MobiDB-lite"/>
    </source>
</evidence>
<evidence type="ECO:0000256" key="7">
    <source>
        <dbReference type="RuleBase" id="RU363032"/>
    </source>
</evidence>
<keyword evidence="11" id="KW-1185">Reference proteome</keyword>
<feature type="transmembrane region" description="Helical" evidence="7">
    <location>
        <begin position="223"/>
        <end position="245"/>
    </location>
</feature>
<dbReference type="CDD" id="cd06261">
    <property type="entry name" value="TM_PBP2"/>
    <property type="match status" value="1"/>
</dbReference>
<dbReference type="RefSeq" id="WP_204009612.1">
    <property type="nucleotide sequence ID" value="NZ_BOOZ01000024.1"/>
</dbReference>
<comment type="caution">
    <text evidence="10">The sequence shown here is derived from an EMBL/GenBank/DDBJ whole genome shotgun (WGS) entry which is preliminary data.</text>
</comment>
<dbReference type="InterPro" id="IPR000515">
    <property type="entry name" value="MetI-like"/>
</dbReference>
<feature type="transmembrane region" description="Helical" evidence="7">
    <location>
        <begin position="48"/>
        <end position="65"/>
    </location>
</feature>
<keyword evidence="5 7" id="KW-1133">Transmembrane helix</keyword>
<feature type="region of interest" description="Disordered" evidence="8">
    <location>
        <begin position="1"/>
        <end position="31"/>
    </location>
</feature>
<feature type="domain" description="ABC transmembrane type-1" evidence="9">
    <location>
        <begin position="109"/>
        <end position="299"/>
    </location>
</feature>
<keyword evidence="6 7" id="KW-0472">Membrane</keyword>
<feature type="transmembrane region" description="Helical" evidence="7">
    <location>
        <begin position="113"/>
        <end position="136"/>
    </location>
</feature>
<evidence type="ECO:0000259" key="9">
    <source>
        <dbReference type="PROSITE" id="PS50928"/>
    </source>
</evidence>
<evidence type="ECO:0000313" key="11">
    <source>
        <dbReference type="Proteomes" id="UP000647017"/>
    </source>
</evidence>
<feature type="transmembrane region" description="Helical" evidence="7">
    <location>
        <begin position="148"/>
        <end position="167"/>
    </location>
</feature>
<comment type="similarity">
    <text evidence="7">Belongs to the binding-protein-dependent transport system permease family.</text>
</comment>
<dbReference type="SUPFAM" id="SSF161098">
    <property type="entry name" value="MetI-like"/>
    <property type="match status" value="1"/>
</dbReference>
<dbReference type="PANTHER" id="PTHR43386">
    <property type="entry name" value="OLIGOPEPTIDE TRANSPORT SYSTEM PERMEASE PROTEIN APPC"/>
    <property type="match status" value="1"/>
</dbReference>
<dbReference type="Proteomes" id="UP000647017">
    <property type="component" value="Unassembled WGS sequence"/>
</dbReference>
<evidence type="ECO:0000256" key="3">
    <source>
        <dbReference type="ARBA" id="ARBA00022475"/>
    </source>
</evidence>
<dbReference type="PANTHER" id="PTHR43386:SF6">
    <property type="entry name" value="ABC TRANSPORTER PERMEASE PROTEIN"/>
    <property type="match status" value="1"/>
</dbReference>
<feature type="transmembrane region" description="Helical" evidence="7">
    <location>
        <begin position="279"/>
        <end position="302"/>
    </location>
</feature>
<name>A0ABQ4HYX2_9ACTN</name>
<keyword evidence="2 7" id="KW-0813">Transport</keyword>
<organism evidence="10 11">
    <name type="scientific">Micromonospora andamanensis</name>
    <dbReference type="NCBI Taxonomy" id="1287068"/>
    <lineage>
        <taxon>Bacteria</taxon>
        <taxon>Bacillati</taxon>
        <taxon>Actinomycetota</taxon>
        <taxon>Actinomycetes</taxon>
        <taxon>Micromonosporales</taxon>
        <taxon>Micromonosporaceae</taxon>
        <taxon>Micromonospora</taxon>
    </lineage>
</organism>
<evidence type="ECO:0000256" key="5">
    <source>
        <dbReference type="ARBA" id="ARBA00022989"/>
    </source>
</evidence>
<keyword evidence="4 7" id="KW-0812">Transmembrane</keyword>
<dbReference type="PROSITE" id="PS50928">
    <property type="entry name" value="ABC_TM1"/>
    <property type="match status" value="1"/>
</dbReference>
<evidence type="ECO:0000256" key="4">
    <source>
        <dbReference type="ARBA" id="ARBA00022692"/>
    </source>
</evidence>
<gene>
    <name evidence="10" type="ORF">Van01_40260</name>
</gene>
<evidence type="ECO:0000256" key="1">
    <source>
        <dbReference type="ARBA" id="ARBA00004651"/>
    </source>
</evidence>
<reference evidence="10 11" key="1">
    <citation type="submission" date="2021-01" db="EMBL/GenBank/DDBJ databases">
        <title>Whole genome shotgun sequence of Verrucosispora andamanensis NBRC 109075.</title>
        <authorList>
            <person name="Komaki H."/>
            <person name="Tamura T."/>
        </authorList>
    </citation>
    <scope>NUCLEOTIDE SEQUENCE [LARGE SCALE GENOMIC DNA]</scope>
    <source>
        <strain evidence="10 11">NBRC 109075</strain>
    </source>
</reference>
<keyword evidence="3" id="KW-1003">Cell membrane</keyword>
<dbReference type="InterPro" id="IPR050366">
    <property type="entry name" value="BP-dependent_transpt_permease"/>
</dbReference>
<dbReference type="InterPro" id="IPR035906">
    <property type="entry name" value="MetI-like_sf"/>
</dbReference>
<dbReference type="Gene3D" id="1.10.3720.10">
    <property type="entry name" value="MetI-like"/>
    <property type="match status" value="1"/>
</dbReference>
<dbReference type="EMBL" id="BOOZ01000024">
    <property type="protein sequence ID" value="GIJ10812.1"/>
    <property type="molecule type" value="Genomic_DNA"/>
</dbReference>
<evidence type="ECO:0000256" key="6">
    <source>
        <dbReference type="ARBA" id="ARBA00023136"/>
    </source>
</evidence>
<accession>A0ABQ4HYX2</accession>
<comment type="subcellular location">
    <subcellularLocation>
        <location evidence="1 7">Cell membrane</location>
        <topology evidence="1 7">Multi-pass membrane protein</topology>
    </subcellularLocation>
</comment>
<feature type="transmembrane region" description="Helical" evidence="7">
    <location>
        <begin position="173"/>
        <end position="192"/>
    </location>
</feature>